<dbReference type="Pfam" id="PF10221">
    <property type="entry name" value="Mat89Bb"/>
    <property type="match status" value="1"/>
</dbReference>
<feature type="compositionally biased region" description="Low complexity" evidence="9">
    <location>
        <begin position="556"/>
        <end position="589"/>
    </location>
</feature>
<keyword evidence="7" id="KW-0131">Cell cycle</keyword>
<reference evidence="10" key="1">
    <citation type="submission" date="2021-06" db="EMBL/GenBank/DDBJ databases">
        <authorList>
            <person name="Kallberg Y."/>
            <person name="Tangrot J."/>
            <person name="Rosling A."/>
        </authorList>
    </citation>
    <scope>NUCLEOTIDE SEQUENCE</scope>
    <source>
        <strain evidence="10">MT106</strain>
    </source>
</reference>
<evidence type="ECO:0000256" key="6">
    <source>
        <dbReference type="ARBA" id="ARBA00023242"/>
    </source>
</evidence>
<keyword evidence="11" id="KW-1185">Reference proteome</keyword>
<dbReference type="PANTHER" id="PTHR12955:SF1">
    <property type="entry name" value="INTEGRATOR COMPLEX SUBUNIT 13"/>
    <property type="match status" value="1"/>
</dbReference>
<comment type="similarity">
    <text evidence="8">Belongs to the Integrator subunit 13 family.</text>
</comment>
<evidence type="ECO:0000256" key="5">
    <source>
        <dbReference type="ARBA" id="ARBA00022776"/>
    </source>
</evidence>
<evidence type="ECO:0000256" key="1">
    <source>
        <dbReference type="ARBA" id="ARBA00004123"/>
    </source>
</evidence>
<comment type="subcellular location">
    <subcellularLocation>
        <location evidence="2">Cytoplasm</location>
    </subcellularLocation>
    <subcellularLocation>
        <location evidence="1">Nucleus</location>
    </subcellularLocation>
</comment>
<dbReference type="GO" id="GO:0005737">
    <property type="term" value="C:cytoplasm"/>
    <property type="evidence" value="ECO:0007669"/>
    <property type="project" value="UniProtKB-SubCell"/>
</dbReference>
<keyword evidence="5" id="KW-0498">Mitosis</keyword>
<dbReference type="Proteomes" id="UP000789831">
    <property type="component" value="Unassembled WGS sequence"/>
</dbReference>
<evidence type="ECO:0000313" key="11">
    <source>
        <dbReference type="Proteomes" id="UP000789831"/>
    </source>
</evidence>
<keyword evidence="6" id="KW-0539">Nucleus</keyword>
<protein>
    <submittedName>
        <fullName evidence="10">8402_t:CDS:1</fullName>
    </submittedName>
</protein>
<feature type="region of interest" description="Disordered" evidence="9">
    <location>
        <begin position="548"/>
        <end position="593"/>
    </location>
</feature>
<proteinExistence type="inferred from homology"/>
<evidence type="ECO:0000256" key="7">
    <source>
        <dbReference type="ARBA" id="ARBA00023306"/>
    </source>
</evidence>
<accession>A0A9N8WDW1</accession>
<dbReference type="GO" id="GO:0051642">
    <property type="term" value="P:centrosome localization"/>
    <property type="evidence" value="ECO:0007669"/>
    <property type="project" value="TreeGrafter"/>
</dbReference>
<dbReference type="OrthoDB" id="5844105at2759"/>
<keyword evidence="4" id="KW-0132">Cell division</keyword>
<keyword evidence="3" id="KW-0963">Cytoplasm</keyword>
<dbReference type="GO" id="GO:0051301">
    <property type="term" value="P:cell division"/>
    <property type="evidence" value="ECO:0007669"/>
    <property type="project" value="UniProtKB-KW"/>
</dbReference>
<gene>
    <name evidence="10" type="ORF">AGERDE_LOCUS3515</name>
</gene>
<name>A0A9N8WDW1_9GLOM</name>
<evidence type="ECO:0000256" key="2">
    <source>
        <dbReference type="ARBA" id="ARBA00004496"/>
    </source>
</evidence>
<dbReference type="AlphaFoldDB" id="A0A9N8WDW1"/>
<evidence type="ECO:0000256" key="8">
    <source>
        <dbReference type="ARBA" id="ARBA00061603"/>
    </source>
</evidence>
<dbReference type="GO" id="GO:0007346">
    <property type="term" value="P:regulation of mitotic cell cycle"/>
    <property type="evidence" value="ECO:0007669"/>
    <property type="project" value="TreeGrafter"/>
</dbReference>
<comment type="caution">
    <text evidence="10">The sequence shown here is derived from an EMBL/GenBank/DDBJ whole genome shotgun (WGS) entry which is preliminary data.</text>
</comment>
<evidence type="ECO:0000256" key="4">
    <source>
        <dbReference type="ARBA" id="ARBA00022618"/>
    </source>
</evidence>
<dbReference type="GO" id="GO:0032039">
    <property type="term" value="C:integrator complex"/>
    <property type="evidence" value="ECO:0007669"/>
    <property type="project" value="TreeGrafter"/>
</dbReference>
<sequence length="718" mass="81024">MEIFDQRTLILLDCHPDTRTVVLSGSEDNDKANCSIWSCFVEATLEYCRITFDLSEINTSQTLVSVHVAGLPEGRNVLNKWDEQNLNQIANSFSYISPQSVAVSPLRIPIALENALIALEKSNSKNRKVVRFVIIIMGKGSNETGFNYHETREQKIPKDLRQMILNTIEKLEREQSKSFNSIIEHCHFDILRAIPPHGNMIDDIPRTMLSDKVSISVYNISTMRNSLTRAMIHLAQIHRRLNCLYLYGIPMKKTSQNMKLTCEVEILYPAGRHLIFNNNSNRSEELKKKRIFERGYLIDRQTNVKWCKRKGHELDSLVTRCMHPITTLDSSHSPSSVLIQSLLSGSIKLFTTYSTPFGHDPTAGEEYLFPLTHMLSCLDGTLYLHCLSHSNEGNTFKNHLLNKTIPRELQSVVVTSKDYPEAILKVHISTFPVPGNGNNQFEKIEMASTLSLSSSLKNVQSSYAWNWESRWWKSLLTKSGDNGMLLLNVMLKESSSSNVKSKRSAVKEETDMSKNLKNLKNLICTPDPVDNFAEIMNKISKIIHSRVKADGTENKQQQIQPQVPQTPTTPLPSSSSSTSFGSRSSTSASNLESEVSLSWQQLDQYKNMTVREHQDFTDAVSSSSQSYTTVNTQVTSGGGGNRRGHQGKSGGISAVYTPNEELQQSSTTSRVIPTPYLAYDQVTQRDVALEREKYKNRLGDEKISKRRIFAARMPENSL</sequence>
<evidence type="ECO:0000256" key="3">
    <source>
        <dbReference type="ARBA" id="ARBA00022490"/>
    </source>
</evidence>
<dbReference type="EMBL" id="CAJVPL010000350">
    <property type="protein sequence ID" value="CAG8486549.1"/>
    <property type="molecule type" value="Genomic_DNA"/>
</dbReference>
<evidence type="ECO:0000256" key="9">
    <source>
        <dbReference type="SAM" id="MobiDB-lite"/>
    </source>
</evidence>
<organism evidence="10 11">
    <name type="scientific">Ambispora gerdemannii</name>
    <dbReference type="NCBI Taxonomy" id="144530"/>
    <lineage>
        <taxon>Eukaryota</taxon>
        <taxon>Fungi</taxon>
        <taxon>Fungi incertae sedis</taxon>
        <taxon>Mucoromycota</taxon>
        <taxon>Glomeromycotina</taxon>
        <taxon>Glomeromycetes</taxon>
        <taxon>Archaeosporales</taxon>
        <taxon>Ambisporaceae</taxon>
        <taxon>Ambispora</taxon>
    </lineage>
</organism>
<feature type="region of interest" description="Disordered" evidence="9">
    <location>
        <begin position="630"/>
        <end position="652"/>
    </location>
</feature>
<evidence type="ECO:0000313" key="10">
    <source>
        <dbReference type="EMBL" id="CAG8486549.1"/>
    </source>
</evidence>
<dbReference type="InterPro" id="IPR019355">
    <property type="entry name" value="Cell_cycle_regulator_Mat89Bb"/>
</dbReference>
<dbReference type="PANTHER" id="PTHR12955">
    <property type="entry name" value="SARCOMA ANTIGEN NY-SAR-95-RELATED"/>
    <property type="match status" value="1"/>
</dbReference>